<evidence type="ECO:0000256" key="4">
    <source>
        <dbReference type="ARBA" id="ARBA00022989"/>
    </source>
</evidence>
<reference evidence="9" key="1">
    <citation type="journal article" date="2019" name="Int. J. Syst. Evol. Microbiol.">
        <title>The Global Catalogue of Microorganisms (GCM) 10K type strain sequencing project: providing services to taxonomists for standard genome sequencing and annotation.</title>
        <authorList>
            <consortium name="The Broad Institute Genomics Platform"/>
            <consortium name="The Broad Institute Genome Sequencing Center for Infectious Disease"/>
            <person name="Wu L."/>
            <person name="Ma J."/>
        </authorList>
    </citation>
    <scope>NUCLEOTIDE SEQUENCE [LARGE SCALE GENOMIC DNA]</scope>
    <source>
        <strain evidence="9">CGMCC 1.15474</strain>
    </source>
</reference>
<evidence type="ECO:0000259" key="7">
    <source>
        <dbReference type="Pfam" id="PF04024"/>
    </source>
</evidence>
<evidence type="ECO:0000256" key="6">
    <source>
        <dbReference type="SAM" id="Phobius"/>
    </source>
</evidence>
<organism evidence="8 9">
    <name type="scientific">Metabacillus endolithicus</name>
    <dbReference type="NCBI Taxonomy" id="1535204"/>
    <lineage>
        <taxon>Bacteria</taxon>
        <taxon>Bacillati</taxon>
        <taxon>Bacillota</taxon>
        <taxon>Bacilli</taxon>
        <taxon>Bacillales</taxon>
        <taxon>Bacillaceae</taxon>
        <taxon>Metabacillus</taxon>
    </lineage>
</organism>
<dbReference type="PANTHER" id="PTHR33885">
    <property type="entry name" value="PHAGE SHOCK PROTEIN C"/>
    <property type="match status" value="1"/>
</dbReference>
<dbReference type="InterPro" id="IPR052027">
    <property type="entry name" value="PspC"/>
</dbReference>
<dbReference type="Proteomes" id="UP001597318">
    <property type="component" value="Unassembled WGS sequence"/>
</dbReference>
<comment type="subcellular location">
    <subcellularLocation>
        <location evidence="1">Cell membrane</location>
        <topology evidence="1">Single-pass membrane protein</topology>
    </subcellularLocation>
</comment>
<name>A0ABW5C1A9_9BACI</name>
<dbReference type="EMBL" id="JBHUIK010000003">
    <property type="protein sequence ID" value="MFD2214710.1"/>
    <property type="molecule type" value="Genomic_DNA"/>
</dbReference>
<gene>
    <name evidence="8" type="ORF">ACFSKK_13555</name>
</gene>
<comment type="caution">
    <text evidence="8">The sequence shown here is derived from an EMBL/GenBank/DDBJ whole genome shotgun (WGS) entry which is preliminary data.</text>
</comment>
<evidence type="ECO:0000256" key="2">
    <source>
        <dbReference type="ARBA" id="ARBA00022475"/>
    </source>
</evidence>
<keyword evidence="5 6" id="KW-0472">Membrane</keyword>
<evidence type="ECO:0000256" key="5">
    <source>
        <dbReference type="ARBA" id="ARBA00023136"/>
    </source>
</evidence>
<feature type="transmembrane region" description="Helical" evidence="6">
    <location>
        <begin position="33"/>
        <end position="58"/>
    </location>
</feature>
<evidence type="ECO:0000313" key="8">
    <source>
        <dbReference type="EMBL" id="MFD2214710.1"/>
    </source>
</evidence>
<dbReference type="RefSeq" id="WP_121663520.1">
    <property type="nucleotide sequence ID" value="NZ_CP095550.1"/>
</dbReference>
<keyword evidence="9" id="KW-1185">Reference proteome</keyword>
<evidence type="ECO:0000256" key="3">
    <source>
        <dbReference type="ARBA" id="ARBA00022692"/>
    </source>
</evidence>
<keyword evidence="2" id="KW-1003">Cell membrane</keyword>
<keyword evidence="4 6" id="KW-1133">Transmembrane helix</keyword>
<evidence type="ECO:0000256" key="1">
    <source>
        <dbReference type="ARBA" id="ARBA00004162"/>
    </source>
</evidence>
<dbReference type="Pfam" id="PF04024">
    <property type="entry name" value="PspC"/>
    <property type="match status" value="1"/>
</dbReference>
<dbReference type="InterPro" id="IPR007168">
    <property type="entry name" value="Phageshock_PspC_N"/>
</dbReference>
<feature type="domain" description="Phage shock protein PspC N-terminal" evidence="7">
    <location>
        <begin position="2"/>
        <end position="61"/>
    </location>
</feature>
<dbReference type="PANTHER" id="PTHR33885:SF3">
    <property type="entry name" value="PHAGE SHOCK PROTEIN C"/>
    <property type="match status" value="1"/>
</dbReference>
<accession>A0ABW5C1A9</accession>
<proteinExistence type="predicted"/>
<protein>
    <submittedName>
        <fullName evidence="8">PspC domain-containing protein</fullName>
    </submittedName>
</protein>
<evidence type="ECO:0000313" key="9">
    <source>
        <dbReference type="Proteomes" id="UP001597318"/>
    </source>
</evidence>
<sequence>MKRLFRSRHDRKLSGVLGGLSNYIGIDASLLRILFVVLLIFTGFFPLALIYIVSIFLIPEETDY</sequence>
<keyword evidence="3 6" id="KW-0812">Transmembrane</keyword>